<organism evidence="3 4">
    <name type="scientific">Volucribacter amazonae</name>
    <dbReference type="NCBI Taxonomy" id="256731"/>
    <lineage>
        <taxon>Bacteria</taxon>
        <taxon>Pseudomonadati</taxon>
        <taxon>Pseudomonadota</taxon>
        <taxon>Gammaproteobacteria</taxon>
        <taxon>Pasteurellales</taxon>
        <taxon>Pasteurellaceae</taxon>
        <taxon>Volucribacter</taxon>
    </lineage>
</organism>
<dbReference type="InterPro" id="IPR037119">
    <property type="entry name" value="Haem_oxidase_HugZ-like_sf"/>
</dbReference>
<evidence type="ECO:0000259" key="2">
    <source>
        <dbReference type="Pfam" id="PF10615"/>
    </source>
</evidence>
<dbReference type="PANTHER" id="PTHR30157">
    <property type="entry name" value="FERRIC REDUCTASE, NADPH-DEPENDENT"/>
    <property type="match status" value="1"/>
</dbReference>
<dbReference type="InterPro" id="IPR007037">
    <property type="entry name" value="SIP_rossman_dom"/>
</dbReference>
<dbReference type="Pfam" id="PF04954">
    <property type="entry name" value="SIP"/>
    <property type="match status" value="1"/>
</dbReference>
<dbReference type="RefSeq" id="WP_279573527.1">
    <property type="nucleotide sequence ID" value="NZ_LWID01000001.1"/>
</dbReference>
<gene>
    <name evidence="3" type="ORF">A6A20_11215</name>
</gene>
<feature type="domain" description="DUF2470" evidence="2">
    <location>
        <begin position="15"/>
        <end position="71"/>
    </location>
</feature>
<dbReference type="InterPro" id="IPR039374">
    <property type="entry name" value="SIP_fam"/>
</dbReference>
<evidence type="ECO:0000313" key="4">
    <source>
        <dbReference type="Proteomes" id="UP001155500"/>
    </source>
</evidence>
<dbReference type="Gene3D" id="3.40.50.80">
    <property type="entry name" value="Nucleotide-binding domain of ferredoxin-NADP reductase (FNR) module"/>
    <property type="match status" value="1"/>
</dbReference>
<dbReference type="Gene3D" id="3.20.180.10">
    <property type="entry name" value="PNP-oxidase-like"/>
    <property type="match status" value="1"/>
</dbReference>
<dbReference type="EMBL" id="LWID01000001">
    <property type="protein sequence ID" value="MDG6896171.1"/>
    <property type="molecule type" value="Genomic_DNA"/>
</dbReference>
<dbReference type="InterPro" id="IPR039261">
    <property type="entry name" value="FNR_nucleotide-bd"/>
</dbReference>
<protein>
    <recommendedName>
        <fullName evidence="5">NADPH-dependent ferric siderophore reductase</fullName>
    </recommendedName>
</protein>
<dbReference type="Pfam" id="PF10615">
    <property type="entry name" value="DUF2470"/>
    <property type="match status" value="1"/>
</dbReference>
<dbReference type="CDD" id="cd06193">
    <property type="entry name" value="siderophore_interacting"/>
    <property type="match status" value="1"/>
</dbReference>
<reference evidence="3" key="1">
    <citation type="submission" date="2016-03" db="EMBL/GenBank/DDBJ databases">
        <title>Co-evolution between Pasteurellaceae and their hosts.</title>
        <authorList>
            <person name="Hansen M.J."/>
            <person name="Bojesen A.M."/>
            <person name="Planet P."/>
        </authorList>
    </citation>
    <scope>NUCLEOTIDE SEQUENCE</scope>
    <source>
        <strain evidence="3">146/S8/89</strain>
    </source>
</reference>
<keyword evidence="4" id="KW-1185">Reference proteome</keyword>
<sequence length="330" mass="38155">MTEKTAINDINRKLDIIEHVNDDHHQELLAIAQVFIDPKVEHAHFADLFEQGMQLEITLEGQKQSHFVPFLTEGEIEFNVRQLAITAIQQCEKPITNSHYYFQVQQSQAISANFLRLWLIPLQPLVQAEAGLAWVFTLARFPQRPSEQQLAGQAKRYYSLRKYEKQYIDHQTLELAVVDIYLHNDSLGSNWAKSLQVGDILHASSLHYEKTAHLNTGQAVLFGDETAFPTLAKLLEDWKNPLAPIVISIAHQNSEQAYLKDYLPTNSQVYYLDQQNLTEKLIDILQQQPRIDKVWGATEQKTAKALRKYLRETRQLHAENSKVKAYWVKR</sequence>
<evidence type="ECO:0000313" key="3">
    <source>
        <dbReference type="EMBL" id="MDG6896171.1"/>
    </source>
</evidence>
<dbReference type="Gene3D" id="2.40.30.10">
    <property type="entry name" value="Translation factors"/>
    <property type="match status" value="1"/>
</dbReference>
<accession>A0A9X4SR49</accession>
<name>A0A9X4SR49_9PAST</name>
<dbReference type="AlphaFoldDB" id="A0A9X4SR49"/>
<dbReference type="PANTHER" id="PTHR30157:SF0">
    <property type="entry name" value="NADPH-DEPENDENT FERRIC-CHELATE REDUCTASE"/>
    <property type="match status" value="1"/>
</dbReference>
<evidence type="ECO:0000259" key="1">
    <source>
        <dbReference type="Pfam" id="PF04954"/>
    </source>
</evidence>
<dbReference type="Proteomes" id="UP001155500">
    <property type="component" value="Unassembled WGS sequence"/>
</dbReference>
<comment type="caution">
    <text evidence="3">The sequence shown here is derived from an EMBL/GenBank/DDBJ whole genome shotgun (WGS) entry which is preliminary data.</text>
</comment>
<feature type="domain" description="SIP-like Rossmann fold" evidence="1">
    <location>
        <begin position="218"/>
        <end position="328"/>
    </location>
</feature>
<proteinExistence type="predicted"/>
<evidence type="ECO:0008006" key="5">
    <source>
        <dbReference type="Google" id="ProtNLM"/>
    </source>
</evidence>
<dbReference type="InterPro" id="IPR019595">
    <property type="entry name" value="DUF2470"/>
</dbReference>